<feature type="chain" id="PRO_5026849115" description="Transglycosylase-like protein with SLT domain" evidence="1">
    <location>
        <begin position="21"/>
        <end position="214"/>
    </location>
</feature>
<evidence type="ECO:0000313" key="3">
    <source>
        <dbReference type="Proteomes" id="UP000474957"/>
    </source>
</evidence>
<dbReference type="Gene3D" id="1.10.530.10">
    <property type="match status" value="1"/>
</dbReference>
<dbReference type="Proteomes" id="UP000474957">
    <property type="component" value="Unassembled WGS sequence"/>
</dbReference>
<feature type="signal peptide" evidence="1">
    <location>
        <begin position="1"/>
        <end position="20"/>
    </location>
</feature>
<dbReference type="InterPro" id="IPR023346">
    <property type="entry name" value="Lysozyme-like_dom_sf"/>
</dbReference>
<dbReference type="RefSeq" id="WP_154447384.1">
    <property type="nucleotide sequence ID" value="NZ_WIND01000013.1"/>
</dbReference>
<keyword evidence="3" id="KW-1185">Reference proteome</keyword>
<name>A0A6L5Z477_9RHOB</name>
<organism evidence="2 3">
    <name type="scientific">Halovulum marinum</name>
    <dbReference type="NCBI Taxonomy" id="2662447"/>
    <lineage>
        <taxon>Bacteria</taxon>
        <taxon>Pseudomonadati</taxon>
        <taxon>Pseudomonadota</taxon>
        <taxon>Alphaproteobacteria</taxon>
        <taxon>Rhodobacterales</taxon>
        <taxon>Paracoccaceae</taxon>
        <taxon>Halovulum</taxon>
    </lineage>
</organism>
<keyword evidence="1" id="KW-0732">Signal</keyword>
<sequence>MRALPVMVMLALAAIGTAAAAPIVHDGPILSLLGKVEGPDGYDEISGHSKLQPPKPISSMRIEEVIAFQDRMVAAGSASSAVGRYQFIRKTLRDLVGRHRVDRRQMFNARTQDFLARMLLNDCNYYDPDADTTRIGNCVATIWAAFPVFTGPKAGMSYYHGIAGNRAQTTVPVMRAIISSRSRPPVDLRQGGLRTPRQVVWPDDGRVADPVPLR</sequence>
<protein>
    <recommendedName>
        <fullName evidence="4">Transglycosylase-like protein with SLT domain</fullName>
    </recommendedName>
</protein>
<evidence type="ECO:0000256" key="1">
    <source>
        <dbReference type="SAM" id="SignalP"/>
    </source>
</evidence>
<evidence type="ECO:0000313" key="2">
    <source>
        <dbReference type="EMBL" id="MSU90832.1"/>
    </source>
</evidence>
<evidence type="ECO:0008006" key="4">
    <source>
        <dbReference type="Google" id="ProtNLM"/>
    </source>
</evidence>
<dbReference type="SUPFAM" id="SSF53955">
    <property type="entry name" value="Lysozyme-like"/>
    <property type="match status" value="1"/>
</dbReference>
<reference evidence="2 3" key="1">
    <citation type="submission" date="2019-10" db="EMBL/GenBank/DDBJ databases">
        <title>Cognatihalovulum marinum gen. nov. sp. nov., a new member of the family Rhodobacteraceae isolated from deep seawater of the Northwest Indian Ocean.</title>
        <authorList>
            <person name="Ruan C."/>
            <person name="Wang J."/>
            <person name="Zheng X."/>
            <person name="Song L."/>
            <person name="Zhu Y."/>
            <person name="Huang Y."/>
            <person name="Lu Z."/>
            <person name="Du W."/>
            <person name="Huang L."/>
            <person name="Dai X."/>
        </authorList>
    </citation>
    <scope>NUCLEOTIDE SEQUENCE [LARGE SCALE GENOMIC DNA]</scope>
    <source>
        <strain evidence="2 3">2CG4</strain>
    </source>
</reference>
<dbReference type="EMBL" id="WIND01000013">
    <property type="protein sequence ID" value="MSU90832.1"/>
    <property type="molecule type" value="Genomic_DNA"/>
</dbReference>
<gene>
    <name evidence="2" type="ORF">GE300_14605</name>
</gene>
<dbReference type="AlphaFoldDB" id="A0A6L5Z477"/>
<comment type="caution">
    <text evidence="2">The sequence shown here is derived from an EMBL/GenBank/DDBJ whole genome shotgun (WGS) entry which is preliminary data.</text>
</comment>
<proteinExistence type="predicted"/>
<accession>A0A6L5Z477</accession>